<dbReference type="SMART" id="SM00790">
    <property type="entry name" value="AFOR_N"/>
    <property type="match status" value="1"/>
</dbReference>
<protein>
    <submittedName>
        <fullName evidence="10">Tungsten-containing aldehyde:ferredoxin oxidoreductase</fullName>
    </submittedName>
</protein>
<dbReference type="InterPro" id="IPR036021">
    <property type="entry name" value="Tungsten_al_ferr_oxy-like_C"/>
</dbReference>
<dbReference type="GO" id="GO:0051539">
    <property type="term" value="F:4 iron, 4 sulfur cluster binding"/>
    <property type="evidence" value="ECO:0007669"/>
    <property type="project" value="UniProtKB-KW"/>
</dbReference>
<dbReference type="InterPro" id="IPR013985">
    <property type="entry name" value="Ald_Fedxn_OxRdtase_dom3"/>
</dbReference>
<dbReference type="SUPFAM" id="SSF56228">
    <property type="entry name" value="Aldehyde ferredoxin oxidoreductase, N-terminal domain"/>
    <property type="match status" value="1"/>
</dbReference>
<dbReference type="GO" id="GO:0016625">
    <property type="term" value="F:oxidoreductase activity, acting on the aldehyde or oxo group of donors, iron-sulfur protein as acceptor"/>
    <property type="evidence" value="ECO:0007669"/>
    <property type="project" value="InterPro"/>
</dbReference>
<dbReference type="InterPro" id="IPR051919">
    <property type="entry name" value="W-dependent_AOR"/>
</dbReference>
<comment type="cofactor">
    <cofactor evidence="8">
        <name>tungstopterin</name>
        <dbReference type="ChEBI" id="CHEBI:30402"/>
    </cofactor>
</comment>
<keyword evidence="4" id="KW-0479">Metal-binding</keyword>
<comment type="cofactor">
    <cofactor evidence="1">
        <name>[4Fe-4S] cluster</name>
        <dbReference type="ChEBI" id="CHEBI:49883"/>
    </cofactor>
</comment>
<proteinExistence type="inferred from homology"/>
<dbReference type="PANTHER" id="PTHR30038:SF7">
    <property type="entry name" value="TUNGSTEN-CONTAINING GLYCERALDEHYDE-3-PHOSPHATE:FERREDOXIN OXIDOREDUCTASE"/>
    <property type="match status" value="1"/>
</dbReference>
<evidence type="ECO:0000256" key="8">
    <source>
        <dbReference type="ARBA" id="ARBA00049934"/>
    </source>
</evidence>
<dbReference type="InterPro" id="IPR001203">
    <property type="entry name" value="OxRdtase_Ald_Fedxn_C"/>
</dbReference>
<evidence type="ECO:0000256" key="6">
    <source>
        <dbReference type="ARBA" id="ARBA00023004"/>
    </source>
</evidence>
<keyword evidence="6" id="KW-0408">Iron</keyword>
<gene>
    <name evidence="10" type="ORF">BIP78_0270</name>
</gene>
<dbReference type="GO" id="GO:0046872">
    <property type="term" value="F:metal ion binding"/>
    <property type="evidence" value="ECO:0007669"/>
    <property type="project" value="UniProtKB-KW"/>
</dbReference>
<evidence type="ECO:0000259" key="9">
    <source>
        <dbReference type="SMART" id="SM00790"/>
    </source>
</evidence>
<dbReference type="InterPro" id="IPR036503">
    <property type="entry name" value="Ald_Fedxn_OxRdtase_N_sf"/>
</dbReference>
<dbReference type="Pfam" id="PF01314">
    <property type="entry name" value="AFOR_C"/>
    <property type="match status" value="1"/>
</dbReference>
<evidence type="ECO:0000256" key="1">
    <source>
        <dbReference type="ARBA" id="ARBA00001966"/>
    </source>
</evidence>
<dbReference type="Gene3D" id="1.10.599.10">
    <property type="entry name" value="Aldehyde Ferredoxin Oxidoreductase Protein, subunit A, domain 3"/>
    <property type="match status" value="1"/>
</dbReference>
<evidence type="ECO:0000313" key="10">
    <source>
        <dbReference type="EMBL" id="QAA76038.1"/>
    </source>
</evidence>
<dbReference type="InterPro" id="IPR013984">
    <property type="entry name" value="Ald_Fedxn_OxRdtase_dom2"/>
</dbReference>
<dbReference type="Gene3D" id="1.10.569.10">
    <property type="entry name" value="Aldehyde Ferredoxin Oxidoreductase Protein, subunit A, domain 2"/>
    <property type="match status" value="1"/>
</dbReference>
<reference evidence="11" key="1">
    <citation type="submission" date="2018-12" db="EMBL/GenBank/DDBJ databases">
        <title>Complete genome sequence of an uncultured bacterium of the candidate phylum Bipolaricaulota.</title>
        <authorList>
            <person name="Kadnikov V.V."/>
            <person name="Mardanov A.V."/>
            <person name="Beletsky A.V."/>
            <person name="Frank Y.A."/>
            <person name="Karnachuk O.V."/>
            <person name="Ravin N.V."/>
        </authorList>
    </citation>
    <scope>NUCLEOTIDE SEQUENCE [LARGE SCALE GENOMIC DNA]</scope>
</reference>
<dbReference type="EMBL" id="CP034928">
    <property type="protein sequence ID" value="QAA76038.1"/>
    <property type="molecule type" value="Genomic_DNA"/>
</dbReference>
<evidence type="ECO:0000256" key="5">
    <source>
        <dbReference type="ARBA" id="ARBA00023002"/>
    </source>
</evidence>
<evidence type="ECO:0000256" key="2">
    <source>
        <dbReference type="ARBA" id="ARBA00011032"/>
    </source>
</evidence>
<keyword evidence="7" id="KW-0411">Iron-sulfur</keyword>
<evidence type="ECO:0000313" key="11">
    <source>
        <dbReference type="Proteomes" id="UP000287233"/>
    </source>
</evidence>
<dbReference type="GO" id="GO:0009055">
    <property type="term" value="F:electron transfer activity"/>
    <property type="evidence" value="ECO:0007669"/>
    <property type="project" value="InterPro"/>
</dbReference>
<feature type="domain" description="Aldehyde ferredoxin oxidoreductase N-terminal" evidence="9">
    <location>
        <begin position="6"/>
        <end position="205"/>
    </location>
</feature>
<comment type="similarity">
    <text evidence="2">Belongs to the AOR/FOR family.</text>
</comment>
<accession>A0A410FSZ8</accession>
<dbReference type="SUPFAM" id="SSF48310">
    <property type="entry name" value="Aldehyde ferredoxin oxidoreductase, C-terminal domains"/>
    <property type="match status" value="1"/>
</dbReference>
<sequence>MNGVYGRYLDVDLSNGAVKERVIPGRWYELHLGGRGIAARLLLGLAAPGIDPLGPENVLVWASGPFQGTGLAGAGRHVVMGVSPKTNSVADSYVGGYVGHELGRSGYDGIIVRGQAERPVYLLVAGGRAELGDAADLWGKTTGEVDRILKERHPGVRVAAIGPAGEKLVVQACIIHDRSRAAGRPGLGAVMGSKRLKAIAVAGHTEKPIARPREFARARAEFARDLMDEGMTKFGEYGTARGLTWLSEMGILPTRNFQDGVFDGASAIGGERLAATILTGRETCAGCPVRCKRVVEVEFEGRKVDPAYGGPEYETLAAFGSLCLVSDLDAIALANQLCNAYGMDTISVGVAIATLMEASEKGLVPERVPWGSGRAIVEWTERIARREGLGDELASGLGAWAERRGIDCAMTVKGVEIPMHEPRGKVALGLSYALSPRGATHLEGLHDTMLEQERPTPELGITRRMDRFALAEKAKALVIYENLRSYVNSLVLCAFVTRDTGPRYNHGRIRELLGHATGLDLSPQDMLRIGERNFALLRLYAARAGLGPELDGLPRRFHEPLPRGASGGRPIGEAGFAREVAAYRRIRGWTRDGISPTRLRALDLQDLGEA</sequence>
<dbReference type="InterPro" id="IPR013983">
    <property type="entry name" value="Ald_Fedxn_OxRdtase_N"/>
</dbReference>
<keyword evidence="3" id="KW-0004">4Fe-4S</keyword>
<organism evidence="10 11">
    <name type="scientific">Bipolaricaulis sibiricus</name>
    <dbReference type="NCBI Taxonomy" id="2501609"/>
    <lineage>
        <taxon>Bacteria</taxon>
        <taxon>Candidatus Bipolaricaulota</taxon>
        <taxon>Candidatus Bipolaricaulia</taxon>
        <taxon>Candidatus Bipolaricaulales</taxon>
        <taxon>Candidatus Bipolaricaulaceae</taxon>
        <taxon>Candidatus Bipolaricaulis</taxon>
    </lineage>
</organism>
<dbReference type="Pfam" id="PF02730">
    <property type="entry name" value="AFOR_N"/>
    <property type="match status" value="1"/>
</dbReference>
<dbReference type="KEGG" id="bih:BIP78_0270"/>
<evidence type="ECO:0000256" key="4">
    <source>
        <dbReference type="ARBA" id="ARBA00022723"/>
    </source>
</evidence>
<dbReference type="AlphaFoldDB" id="A0A410FSZ8"/>
<keyword evidence="5" id="KW-0560">Oxidoreductase</keyword>
<dbReference type="Gene3D" id="3.60.9.10">
    <property type="entry name" value="Aldehyde ferredoxin oxidoreductase, N-terminal domain"/>
    <property type="match status" value="1"/>
</dbReference>
<evidence type="ECO:0000256" key="7">
    <source>
        <dbReference type="ARBA" id="ARBA00023014"/>
    </source>
</evidence>
<dbReference type="PANTHER" id="PTHR30038">
    <property type="entry name" value="ALDEHYDE FERREDOXIN OXIDOREDUCTASE"/>
    <property type="match status" value="1"/>
</dbReference>
<evidence type="ECO:0000256" key="3">
    <source>
        <dbReference type="ARBA" id="ARBA00022485"/>
    </source>
</evidence>
<dbReference type="Proteomes" id="UP000287233">
    <property type="component" value="Chromosome"/>
</dbReference>
<name>A0A410FSZ8_BIPS1</name>